<dbReference type="InterPro" id="IPR031309">
    <property type="entry name" value="Ribosomal_uL5_C"/>
</dbReference>
<dbReference type="RefSeq" id="WP_019245982.1">
    <property type="nucleotide sequence ID" value="NZ_CAPH01000013.1"/>
</dbReference>
<evidence type="ECO:0000256" key="1">
    <source>
        <dbReference type="ARBA" id="ARBA00008553"/>
    </source>
</evidence>
<dbReference type="Proteomes" id="UP001059295">
    <property type="component" value="Chromosome"/>
</dbReference>
<evidence type="ECO:0000313" key="8">
    <source>
        <dbReference type="EMBL" id="UWN56211.1"/>
    </source>
</evidence>
<evidence type="ECO:0000313" key="9">
    <source>
        <dbReference type="Proteomes" id="UP001059295"/>
    </source>
</evidence>
<dbReference type="SUPFAM" id="SSF55282">
    <property type="entry name" value="RL5-like"/>
    <property type="match status" value="1"/>
</dbReference>
<keyword evidence="4" id="KW-0699">rRNA-binding</keyword>
<feature type="domain" description="Large ribosomal subunit protein uL5 C-terminal" evidence="7">
    <location>
        <begin position="87"/>
        <end position="179"/>
    </location>
</feature>
<name>A0ABY5UVS6_9BACT</name>
<dbReference type="GeneID" id="82891252"/>
<evidence type="ECO:0000256" key="2">
    <source>
        <dbReference type="ARBA" id="ARBA00022980"/>
    </source>
</evidence>
<dbReference type="PIRSF" id="PIRSF002161">
    <property type="entry name" value="Ribosomal_L5"/>
    <property type="match status" value="1"/>
</dbReference>
<evidence type="ECO:0000259" key="7">
    <source>
        <dbReference type="Pfam" id="PF00673"/>
    </source>
</evidence>
<dbReference type="GO" id="GO:0005840">
    <property type="term" value="C:ribosome"/>
    <property type="evidence" value="ECO:0007669"/>
    <property type="project" value="UniProtKB-KW"/>
</dbReference>
<keyword evidence="2 4" id="KW-0689">Ribosomal protein</keyword>
<dbReference type="InterPro" id="IPR022803">
    <property type="entry name" value="Ribosomal_uL5_dom_sf"/>
</dbReference>
<comment type="subunit">
    <text evidence="4">Part of the 50S ribosomal subunit; part of the 5S rRNA/L5/L18/L25 subcomplex. Contacts the 5S rRNA and the P site tRNA. Forms a bridge to the 30S subunit in the 70S ribosome.</text>
</comment>
<dbReference type="EMBL" id="CP102294">
    <property type="protein sequence ID" value="UWN56211.1"/>
    <property type="molecule type" value="Genomic_DNA"/>
</dbReference>
<comment type="similarity">
    <text evidence="1 4 5">Belongs to the universal ribosomal protein uL5 family.</text>
</comment>
<reference evidence="8" key="1">
    <citation type="journal article" date="2022" name="Cell">
        <title>Design, construction, and in vivo augmentation of a complex gut microbiome.</title>
        <authorList>
            <person name="Cheng A.G."/>
            <person name="Ho P.Y."/>
            <person name="Aranda-Diaz A."/>
            <person name="Jain S."/>
            <person name="Yu F.B."/>
            <person name="Meng X."/>
            <person name="Wang M."/>
            <person name="Iakiviak M."/>
            <person name="Nagashima K."/>
            <person name="Zhao A."/>
            <person name="Murugkar P."/>
            <person name="Patil A."/>
            <person name="Atabakhsh K."/>
            <person name="Weakley A."/>
            <person name="Yan J."/>
            <person name="Brumbaugh A.R."/>
            <person name="Higginbottom S."/>
            <person name="Dimas A."/>
            <person name="Shiver A.L."/>
            <person name="Deutschbauer A."/>
            <person name="Neff N."/>
            <person name="Sonnenburg J.L."/>
            <person name="Huang K.C."/>
            <person name="Fischbach M.A."/>
        </authorList>
    </citation>
    <scope>NUCLEOTIDE SEQUENCE</scope>
    <source>
        <strain evidence="8">AP11</strain>
    </source>
</reference>
<keyword evidence="9" id="KW-1185">Reference proteome</keyword>
<protein>
    <recommendedName>
        <fullName evidence="4">Large ribosomal subunit protein uL5</fullName>
    </recommendedName>
</protein>
<evidence type="ECO:0000259" key="6">
    <source>
        <dbReference type="Pfam" id="PF00281"/>
    </source>
</evidence>
<dbReference type="InterPro" id="IPR031310">
    <property type="entry name" value="Ribosomal_uL5_N"/>
</dbReference>
<dbReference type="Gene3D" id="3.30.1440.10">
    <property type="match status" value="1"/>
</dbReference>
<evidence type="ECO:0000256" key="5">
    <source>
        <dbReference type="RuleBase" id="RU003930"/>
    </source>
</evidence>
<dbReference type="Pfam" id="PF00281">
    <property type="entry name" value="Ribosomal_L5"/>
    <property type="match status" value="1"/>
</dbReference>
<dbReference type="NCBIfam" id="NF000585">
    <property type="entry name" value="PRK00010.1"/>
    <property type="match status" value="1"/>
</dbReference>
<comment type="function">
    <text evidence="4">This is 1 of the proteins that bind and probably mediate the attachment of the 5S RNA into the large ribosomal subunit, where it forms part of the central protuberance. In the 70S ribosome it contacts protein S13 of the 30S subunit (bridge B1b), connecting the 2 subunits; this bridge is implicated in subunit movement. Contacts the P site tRNA; the 5S rRNA and some of its associated proteins might help stabilize positioning of ribosome-bound tRNAs.</text>
</comment>
<dbReference type="Pfam" id="PF00673">
    <property type="entry name" value="Ribosomal_L5_C"/>
    <property type="match status" value="1"/>
</dbReference>
<evidence type="ECO:0000256" key="4">
    <source>
        <dbReference type="HAMAP-Rule" id="MF_01333"/>
    </source>
</evidence>
<keyword evidence="4" id="KW-0820">tRNA-binding</keyword>
<organism evidence="8 9">
    <name type="scientific">Alistipes ihumii AP11</name>
    <dbReference type="NCBI Taxonomy" id="1211813"/>
    <lineage>
        <taxon>Bacteria</taxon>
        <taxon>Pseudomonadati</taxon>
        <taxon>Bacteroidota</taxon>
        <taxon>Bacteroidia</taxon>
        <taxon>Bacteroidales</taxon>
        <taxon>Rikenellaceae</taxon>
        <taxon>Alistipes</taxon>
    </lineage>
</organism>
<dbReference type="HAMAP" id="MF_01333_B">
    <property type="entry name" value="Ribosomal_uL5_B"/>
    <property type="match status" value="1"/>
</dbReference>
<evidence type="ECO:0000256" key="3">
    <source>
        <dbReference type="ARBA" id="ARBA00023274"/>
    </source>
</evidence>
<keyword evidence="4" id="KW-0694">RNA-binding</keyword>
<dbReference type="PANTHER" id="PTHR11994">
    <property type="entry name" value="60S RIBOSOMAL PROTEIN L11-RELATED"/>
    <property type="match status" value="1"/>
</dbReference>
<keyword evidence="3 4" id="KW-0687">Ribonucleoprotein</keyword>
<dbReference type="InterPro" id="IPR020930">
    <property type="entry name" value="Ribosomal_uL5_bac-type"/>
</dbReference>
<sequence length="185" mass="20855">MAYVPTLKKMYKEQVVPALVKQFGYSSVMQVPVLEKIVINQGLGQAVGDKKIIETAIEELTKITGQKAVMTRSKKDISNFKLRKGMPIGARVTLRHNKMYEFLERLVAVALPRIRDFKGINDKFDGQGNYTLGVAEQIIFPEIDIDKITKILGMEITFVTTAANDEEAYALLKEFGLPFKNIKKN</sequence>
<accession>A0ABY5UVS6</accession>
<dbReference type="InterPro" id="IPR002132">
    <property type="entry name" value="Ribosomal_uL5"/>
</dbReference>
<proteinExistence type="inferred from homology"/>
<feature type="domain" description="Large ribosomal subunit protein uL5 N-terminal" evidence="6">
    <location>
        <begin position="27"/>
        <end position="83"/>
    </location>
</feature>
<gene>
    <name evidence="4 8" type="primary">rplE</name>
    <name evidence="8" type="ORF">NQ491_05920</name>
</gene>